<dbReference type="InterPro" id="IPR016024">
    <property type="entry name" value="ARM-type_fold"/>
</dbReference>
<evidence type="ECO:0000256" key="2">
    <source>
        <dbReference type="ARBA" id="ARBA00006856"/>
    </source>
</evidence>
<evidence type="ECO:0000256" key="1">
    <source>
        <dbReference type="ARBA" id="ARBA00004604"/>
    </source>
</evidence>
<dbReference type="Proteomes" id="UP000007796">
    <property type="component" value="Unassembled WGS sequence"/>
</dbReference>
<dbReference type="SMART" id="SM00544">
    <property type="entry name" value="MA3"/>
    <property type="match status" value="1"/>
</dbReference>
<dbReference type="SMART" id="SM00543">
    <property type="entry name" value="MIF4G"/>
    <property type="match status" value="1"/>
</dbReference>
<name>F0XNH4_GROCL</name>
<dbReference type="GO" id="GO:0005730">
    <property type="term" value="C:nucleolus"/>
    <property type="evidence" value="ECO:0007669"/>
    <property type="project" value="UniProtKB-SubCell"/>
</dbReference>
<evidence type="ECO:0000313" key="6">
    <source>
        <dbReference type="EMBL" id="EFX00945.1"/>
    </source>
</evidence>
<accession>F0XNH4</accession>
<dbReference type="InParanoid" id="F0XNH4"/>
<evidence type="ECO:0000256" key="3">
    <source>
        <dbReference type="ARBA" id="ARBA00023242"/>
    </source>
</evidence>
<comment type="similarity">
    <text evidence="2">Belongs to the CWC22 family.</text>
</comment>
<comment type="subcellular location">
    <subcellularLocation>
        <location evidence="1">Nucleus</location>
        <location evidence="1">Nucleolus</location>
    </subcellularLocation>
</comment>
<dbReference type="EMBL" id="GL629795">
    <property type="protein sequence ID" value="EFX00945.1"/>
    <property type="molecule type" value="Genomic_DNA"/>
</dbReference>
<dbReference type="GO" id="GO:0042274">
    <property type="term" value="P:ribosomal small subunit biogenesis"/>
    <property type="evidence" value="ECO:0007669"/>
    <property type="project" value="TreeGrafter"/>
</dbReference>
<feature type="compositionally biased region" description="Gly residues" evidence="4">
    <location>
        <begin position="587"/>
        <end position="597"/>
    </location>
</feature>
<evidence type="ECO:0000259" key="5">
    <source>
        <dbReference type="PROSITE" id="PS51366"/>
    </source>
</evidence>
<feature type="compositionally biased region" description="Acidic residues" evidence="4">
    <location>
        <begin position="111"/>
        <end position="121"/>
    </location>
</feature>
<dbReference type="Gene3D" id="1.25.40.180">
    <property type="match status" value="1"/>
</dbReference>
<dbReference type="InterPro" id="IPR003890">
    <property type="entry name" value="MIF4G-like_typ-3"/>
</dbReference>
<feature type="region of interest" description="Disordered" evidence="4">
    <location>
        <begin position="26"/>
        <end position="197"/>
    </location>
</feature>
<dbReference type="RefSeq" id="XP_014170427.1">
    <property type="nucleotide sequence ID" value="XM_014314952.1"/>
</dbReference>
<dbReference type="HOGENOM" id="CLU_006786_2_1_1"/>
<sequence>MAARASQRSKGPLLSDGLLRQLGLNSIEFQRKGSRNRTGSQGGSKSEERKWQQQRQKAAPGTKPQKQLSARIGSGRTVNTTTKTQAPARTSKEESESDGSNEFDGFGTDGEGSEENDDTDDTTTAAEPSVSGRVREKLQKDEAEIAELERKLGIKGRKNLPQSFKEDGLGDLMKSLDSEDEEKDEMSDKRKRKAEADEWLLSKRRKALLAADKGGSEEGEDTDGRQTSDEGGSLYDLGDSTDEEGDEQEKHSDRQSKPESPKRTRENPYVAPVVAASSGKYVPPALRQQQKALGDDSETLSRVRRQAHHLVARLSDANMLTILGDIEKLYLDYPRQFVTDAVIEKLLEQVAIEGALSNSVIILIAGVATAIYQVKGVDFGAHFIQQSATLFRQNYMASGQDAATGETRAQHHSWAPTSKVLLNLLGLIAELYNFRMIGPNLIYDYVRMLLDNFTETNTELLLRIFETSGHRLRQDDPQALKQIVALIRPAVVLAGGEKNLSVRAQHMIQKIHEVKKSDKKKSRDADSSGFAYAERIRKLLGNLASSRKLEATGSLRVGLSDIEQADKRGKWWLVGASWAGHEALPAGTGGEFGGDGQGDSKKQSVGDGQQDTAVGVAQRKAARGDDNDDVVGSWGDAIPDVEELEQLAREQGMNTNARRSIFVTLLSAADSKDAHARLLRLSLNKYDKREIANVLIRCVGSEQHYNRYYALVARQVCSTDHRMAWVLQVSLWKLFRRLGEPMFGELADEEDADEEDEATDLRRIVNTAKMYGYLIATGCLGLDILKCLQLMRLQAKTRMLVEVLLITLFEEVRNAAKASGGGSGGSNTIRKRFEVIRQNEDLRRGLAYFFKHVVRKSKLVPAGQASSIAKACDRAQKALDGDISRAD</sequence>
<feature type="region of interest" description="Disordered" evidence="4">
    <location>
        <begin position="585"/>
        <end position="629"/>
    </location>
</feature>
<dbReference type="eggNOG" id="KOG2141">
    <property type="taxonomic scope" value="Eukaryota"/>
</dbReference>
<dbReference type="STRING" id="655863.F0XNH4"/>
<dbReference type="InterPro" id="IPR003891">
    <property type="entry name" value="Initiation_fac_eIF4g_MI"/>
</dbReference>
<reference evidence="6 7" key="1">
    <citation type="journal article" date="2011" name="Proc. Natl. Acad. Sci. U.S.A.">
        <title>Genome and transcriptome analyses of the mountain pine beetle-fungal symbiont Grosmannia clavigera, a lodgepole pine pathogen.</title>
        <authorList>
            <person name="DiGuistini S."/>
            <person name="Wang Y."/>
            <person name="Liao N.Y."/>
            <person name="Taylor G."/>
            <person name="Tanguay P."/>
            <person name="Feau N."/>
            <person name="Henrissat B."/>
            <person name="Chan S.K."/>
            <person name="Hesse-Orce U."/>
            <person name="Alamouti S.M."/>
            <person name="Tsui C.K.M."/>
            <person name="Docking R.T."/>
            <person name="Levasseur A."/>
            <person name="Haridas S."/>
            <person name="Robertson G."/>
            <person name="Birol I."/>
            <person name="Holt R.A."/>
            <person name="Marra M.A."/>
            <person name="Hamelin R.C."/>
            <person name="Hirst M."/>
            <person name="Jones S.J.M."/>
            <person name="Bohlmann J."/>
            <person name="Breuil C."/>
        </authorList>
    </citation>
    <scope>NUCLEOTIDE SEQUENCE [LARGE SCALE GENOMIC DNA]</scope>
    <source>
        <strain evidence="7">kw1407 / UAMH 11150</strain>
    </source>
</reference>
<dbReference type="FunCoup" id="F0XNH4">
    <property type="interactions" value="542"/>
</dbReference>
<protein>
    <submittedName>
        <fullName evidence="6">Nuclear protein</fullName>
    </submittedName>
</protein>
<feature type="domain" description="MI" evidence="5">
    <location>
        <begin position="656"/>
        <end position="790"/>
    </location>
</feature>
<dbReference type="GeneID" id="25974970"/>
<dbReference type="PROSITE" id="PS51366">
    <property type="entry name" value="MI"/>
    <property type="match status" value="1"/>
</dbReference>
<evidence type="ECO:0000256" key="4">
    <source>
        <dbReference type="SAM" id="MobiDB-lite"/>
    </source>
</evidence>
<keyword evidence="7" id="KW-1185">Reference proteome</keyword>
<dbReference type="PANTHER" id="PTHR18034:SF4">
    <property type="entry name" value="NUCLEOLAR MIF4G DOMAIN-CONTAINING PROTEIN 1"/>
    <property type="match status" value="1"/>
</dbReference>
<dbReference type="Pfam" id="PF02847">
    <property type="entry name" value="MA3"/>
    <property type="match status" value="1"/>
</dbReference>
<dbReference type="PANTHER" id="PTHR18034">
    <property type="entry name" value="CELL CYCLE CONTROL PROTEIN CWF22-RELATED"/>
    <property type="match status" value="1"/>
</dbReference>
<feature type="region of interest" description="Disordered" evidence="4">
    <location>
        <begin position="209"/>
        <end position="269"/>
    </location>
</feature>
<feature type="compositionally biased region" description="Polar residues" evidence="4">
    <location>
        <begin position="76"/>
        <end position="88"/>
    </location>
</feature>
<dbReference type="InterPro" id="IPR050781">
    <property type="entry name" value="CWC22_splicing_factor"/>
</dbReference>
<dbReference type="OrthoDB" id="361797at2759"/>
<dbReference type="GO" id="GO:0003723">
    <property type="term" value="F:RNA binding"/>
    <property type="evidence" value="ECO:0007669"/>
    <property type="project" value="InterPro"/>
</dbReference>
<dbReference type="Pfam" id="PF02854">
    <property type="entry name" value="MIF4G"/>
    <property type="match status" value="1"/>
</dbReference>
<organism evidence="7">
    <name type="scientific">Grosmannia clavigera (strain kw1407 / UAMH 11150)</name>
    <name type="common">Blue stain fungus</name>
    <name type="synonym">Graphiocladiella clavigera</name>
    <dbReference type="NCBI Taxonomy" id="655863"/>
    <lineage>
        <taxon>Eukaryota</taxon>
        <taxon>Fungi</taxon>
        <taxon>Dikarya</taxon>
        <taxon>Ascomycota</taxon>
        <taxon>Pezizomycotina</taxon>
        <taxon>Sordariomycetes</taxon>
        <taxon>Sordariomycetidae</taxon>
        <taxon>Ophiostomatales</taxon>
        <taxon>Ophiostomataceae</taxon>
        <taxon>Leptographium</taxon>
    </lineage>
</organism>
<dbReference type="SUPFAM" id="SSF48371">
    <property type="entry name" value="ARM repeat"/>
    <property type="match status" value="1"/>
</dbReference>
<feature type="compositionally biased region" description="Basic and acidic residues" evidence="4">
    <location>
        <begin position="248"/>
        <end position="266"/>
    </location>
</feature>
<feature type="compositionally biased region" description="Basic and acidic residues" evidence="4">
    <location>
        <begin position="133"/>
        <end position="152"/>
    </location>
</feature>
<evidence type="ECO:0000313" key="7">
    <source>
        <dbReference type="Proteomes" id="UP000007796"/>
    </source>
</evidence>
<dbReference type="AlphaFoldDB" id="F0XNH4"/>
<proteinExistence type="inferred from homology"/>
<keyword evidence="3" id="KW-0539">Nucleus</keyword>
<gene>
    <name evidence="6" type="ORF">CMQ_2026</name>
</gene>